<name>A0AB39BHZ5_9MICO</name>
<evidence type="ECO:0000256" key="1">
    <source>
        <dbReference type="SAM" id="Phobius"/>
    </source>
</evidence>
<organism evidence="2">
    <name type="scientific">Herbiconiux sp. A18JL235</name>
    <dbReference type="NCBI Taxonomy" id="3152363"/>
    <lineage>
        <taxon>Bacteria</taxon>
        <taxon>Bacillati</taxon>
        <taxon>Actinomycetota</taxon>
        <taxon>Actinomycetes</taxon>
        <taxon>Micrococcales</taxon>
        <taxon>Microbacteriaceae</taxon>
        <taxon>Herbiconiux</taxon>
    </lineage>
</organism>
<proteinExistence type="predicted"/>
<feature type="transmembrane region" description="Helical" evidence="1">
    <location>
        <begin position="20"/>
        <end position="37"/>
    </location>
</feature>
<sequence length="192" mass="20330">MTDPALRRVVRRETHSPRTVATVVVLVLVALALAYLGTEIVLRLAGAGPLLVAPAAGLDWLVSLPSAQPAAAVVAGAAVIAVLGVVLIVLAIGAGRLPKHRMGPDAVVVDNGVIASALAQHVADEHGLRRDEVTVGIAHRTADVTVHPEAGTEIDRFAVIRTATDELDRYELDPRVRVRARVHYRQEKEPAS</sequence>
<dbReference type="AlphaFoldDB" id="A0AB39BHZ5"/>
<keyword evidence="2" id="KW-0540">Nuclease</keyword>
<dbReference type="GO" id="GO:0004519">
    <property type="term" value="F:endonuclease activity"/>
    <property type="evidence" value="ECO:0007669"/>
    <property type="project" value="UniProtKB-KW"/>
</dbReference>
<accession>A0AB39BHZ5</accession>
<reference evidence="2" key="1">
    <citation type="submission" date="2024-05" db="EMBL/GenBank/DDBJ databases">
        <title>Herbiconiux sp. A18JL235.</title>
        <authorList>
            <person name="Zhang G."/>
        </authorList>
    </citation>
    <scope>NUCLEOTIDE SEQUENCE</scope>
    <source>
        <strain evidence="2">A18JL235</strain>
    </source>
</reference>
<feature type="transmembrane region" description="Helical" evidence="1">
    <location>
        <begin position="70"/>
        <end position="92"/>
    </location>
</feature>
<protein>
    <submittedName>
        <fullName evidence="2">DNA/RNA endonuclease G</fullName>
    </submittedName>
</protein>
<keyword evidence="1" id="KW-1133">Transmembrane helix</keyword>
<keyword evidence="1" id="KW-0812">Transmembrane</keyword>
<keyword evidence="2" id="KW-0378">Hydrolase</keyword>
<keyword evidence="1" id="KW-0472">Membrane</keyword>
<gene>
    <name evidence="2" type="ORF">ABFY20_01110</name>
</gene>
<dbReference type="EMBL" id="CP162511">
    <property type="protein sequence ID" value="XDI05720.1"/>
    <property type="molecule type" value="Genomic_DNA"/>
</dbReference>
<keyword evidence="2" id="KW-0255">Endonuclease</keyword>
<evidence type="ECO:0000313" key="2">
    <source>
        <dbReference type="EMBL" id="XDI05720.1"/>
    </source>
</evidence>
<dbReference type="RefSeq" id="WP_368498108.1">
    <property type="nucleotide sequence ID" value="NZ_CP162511.1"/>
</dbReference>